<evidence type="ECO:0000313" key="3">
    <source>
        <dbReference type="Proteomes" id="UP001152795"/>
    </source>
</evidence>
<gene>
    <name evidence="2" type="ORF">PACLA_8A088730</name>
</gene>
<dbReference type="PANTHER" id="PTHR12618">
    <property type="entry name" value="PHD AND RING FINGER DOMAIN-CONTAINING PROTEIN 1"/>
    <property type="match status" value="1"/>
</dbReference>
<dbReference type="SUPFAM" id="SSF57903">
    <property type="entry name" value="FYVE/PHD zinc finger"/>
    <property type="match status" value="1"/>
</dbReference>
<dbReference type="InterPro" id="IPR047157">
    <property type="entry name" value="PHRF1/Atg35"/>
</dbReference>
<feature type="region of interest" description="Disordered" evidence="1">
    <location>
        <begin position="124"/>
        <end position="235"/>
    </location>
</feature>
<dbReference type="PROSITE" id="PS50016">
    <property type="entry name" value="ZF_PHD_2"/>
    <property type="match status" value="1"/>
</dbReference>
<dbReference type="Proteomes" id="UP001152795">
    <property type="component" value="Unassembled WGS sequence"/>
</dbReference>
<organism evidence="2 3">
    <name type="scientific">Paramuricea clavata</name>
    <name type="common">Red gorgonian</name>
    <name type="synonym">Violescent sea-whip</name>
    <dbReference type="NCBI Taxonomy" id="317549"/>
    <lineage>
        <taxon>Eukaryota</taxon>
        <taxon>Metazoa</taxon>
        <taxon>Cnidaria</taxon>
        <taxon>Anthozoa</taxon>
        <taxon>Octocorallia</taxon>
        <taxon>Malacalcyonacea</taxon>
        <taxon>Plexauridae</taxon>
        <taxon>Paramuricea</taxon>
    </lineage>
</organism>
<dbReference type="InterPro" id="IPR001965">
    <property type="entry name" value="Znf_PHD"/>
</dbReference>
<dbReference type="Pfam" id="PF00628">
    <property type="entry name" value="PHD"/>
    <property type="match status" value="1"/>
</dbReference>
<protein>
    <submittedName>
        <fullName evidence="2">PHD and RING finger domain-containing 1 isoform X4</fullName>
    </submittedName>
</protein>
<dbReference type="Gene3D" id="3.30.40.10">
    <property type="entry name" value="Zinc/RING finger domain, C3HC4 (zinc finger)"/>
    <property type="match status" value="1"/>
</dbReference>
<dbReference type="PANTHER" id="PTHR12618:SF20">
    <property type="entry name" value="PHD AND RING FINGER DOMAIN-CONTAINING PROTEIN 1"/>
    <property type="match status" value="1"/>
</dbReference>
<feature type="compositionally biased region" description="Low complexity" evidence="1">
    <location>
        <begin position="128"/>
        <end position="152"/>
    </location>
</feature>
<feature type="non-terminal residue" evidence="2">
    <location>
        <position position="1"/>
    </location>
</feature>
<name>A0A6S7L7Y5_PARCT</name>
<dbReference type="AlphaFoldDB" id="A0A6S7L7Y5"/>
<dbReference type="InterPro" id="IPR019786">
    <property type="entry name" value="Zinc_finger_PHD-type_CS"/>
</dbReference>
<reference evidence="2" key="1">
    <citation type="submission" date="2020-04" db="EMBL/GenBank/DDBJ databases">
        <authorList>
            <person name="Alioto T."/>
            <person name="Alioto T."/>
            <person name="Gomez Garrido J."/>
        </authorList>
    </citation>
    <scope>NUCLEOTIDE SEQUENCE</scope>
    <source>
        <strain evidence="2">A484AB</strain>
    </source>
</reference>
<feature type="compositionally biased region" description="Polar residues" evidence="1">
    <location>
        <begin position="187"/>
        <end position="196"/>
    </location>
</feature>
<dbReference type="InterPro" id="IPR019787">
    <property type="entry name" value="Znf_PHD-finger"/>
</dbReference>
<dbReference type="InterPro" id="IPR013083">
    <property type="entry name" value="Znf_RING/FYVE/PHD"/>
</dbReference>
<dbReference type="SMART" id="SM00249">
    <property type="entry name" value="PHD"/>
    <property type="match status" value="1"/>
</dbReference>
<evidence type="ECO:0000313" key="2">
    <source>
        <dbReference type="EMBL" id="CAB4035143.1"/>
    </source>
</evidence>
<feature type="compositionally biased region" description="Basic residues" evidence="1">
    <location>
        <begin position="198"/>
        <end position="218"/>
    </location>
</feature>
<accession>A0A6S7L7Y5</accession>
<dbReference type="CDD" id="cd15536">
    <property type="entry name" value="PHD_PHRF1"/>
    <property type="match status" value="1"/>
</dbReference>
<feature type="compositionally biased region" description="Basic residues" evidence="1">
    <location>
        <begin position="169"/>
        <end position="186"/>
    </location>
</feature>
<dbReference type="EMBL" id="CACRXK020020756">
    <property type="protein sequence ID" value="CAB4035143.1"/>
    <property type="molecule type" value="Genomic_DNA"/>
</dbReference>
<dbReference type="InterPro" id="IPR011011">
    <property type="entry name" value="Znf_FYVE_PHD"/>
</dbReference>
<keyword evidence="3" id="KW-1185">Reference proteome</keyword>
<feature type="non-terminal residue" evidence="2">
    <location>
        <position position="273"/>
    </location>
</feature>
<dbReference type="OrthoDB" id="1935339at2759"/>
<dbReference type="PROSITE" id="PS01359">
    <property type="entry name" value="ZF_PHD_1"/>
    <property type="match status" value="1"/>
</dbReference>
<sequence length="273" mass="31211">NINTCPVDRKVFYTIAVKKAENGVTIEEIKVEDKTQVKEEYEDPTSCEICGIGDREDRMLLCDGCDRGFHLECLSPPLDSVPDEEWFCRDCFIDTAQDNTQEHDTIDYSQHAIAFSDDEIPTFESESRPIASSIISSRASTSQRRARTVATSRQRRRRRRTTQGSSRTPARRPKRKKTTKKTKSSHKGASTMTTPTSKPKRRKRKRRRKSAKKKKRKIKSDEDVHQSTTRYLLPREMEPTATFSLFGSDFDLEYLPVIESPASAITSQQSSPP</sequence>
<evidence type="ECO:0000256" key="1">
    <source>
        <dbReference type="SAM" id="MobiDB-lite"/>
    </source>
</evidence>
<proteinExistence type="predicted"/>
<comment type="caution">
    <text evidence="2">The sequence shown here is derived from an EMBL/GenBank/DDBJ whole genome shotgun (WGS) entry which is preliminary data.</text>
</comment>